<dbReference type="EMBL" id="JAHRIQ010028487">
    <property type="protein sequence ID" value="MEQ2230748.1"/>
    <property type="molecule type" value="Genomic_DNA"/>
</dbReference>
<keyword evidence="3" id="KW-1185">Reference proteome</keyword>
<reference evidence="2 3" key="1">
    <citation type="submission" date="2021-06" db="EMBL/GenBank/DDBJ databases">
        <authorList>
            <person name="Palmer J.M."/>
        </authorList>
    </citation>
    <scope>NUCLEOTIDE SEQUENCE [LARGE SCALE GENOMIC DNA]</scope>
    <source>
        <strain evidence="3">if_2019</strain>
        <tissue evidence="2">Muscle</tissue>
    </source>
</reference>
<protein>
    <recommendedName>
        <fullName evidence="4">Prolactin receptor</fullName>
    </recommendedName>
</protein>
<feature type="region of interest" description="Disordered" evidence="1">
    <location>
        <begin position="125"/>
        <end position="200"/>
    </location>
</feature>
<evidence type="ECO:0000313" key="3">
    <source>
        <dbReference type="Proteomes" id="UP001482620"/>
    </source>
</evidence>
<gene>
    <name evidence="2" type="ORF">ILYODFUR_032546</name>
</gene>
<comment type="caution">
    <text evidence="2">The sequence shown here is derived from an EMBL/GenBank/DDBJ whole genome shotgun (WGS) entry which is preliminary data.</text>
</comment>
<evidence type="ECO:0008006" key="4">
    <source>
        <dbReference type="Google" id="ProtNLM"/>
    </source>
</evidence>
<sequence length="200" mass="21457">MAPVSKDSPFGNASHGVAHSASIMGQGKASPCKGQSQSCRRLGSGCEIRPPSWERRSLLEGGASASVGRACAAEDTGPYRPKWGYQQKPVPLLENPQELLEDLERGKGIEKGPGPLVRQCIASPEDWHCPSGRTRGHSELHPWRQTGPPLPGRRSPKCDPPPLGEAAIPPEVAPSETESPRARSADLEYRPPETCSSDQN</sequence>
<name>A0ABV0TCW5_9TELE</name>
<proteinExistence type="predicted"/>
<organism evidence="2 3">
    <name type="scientific">Ilyodon furcidens</name>
    <name type="common">goldbreast splitfin</name>
    <dbReference type="NCBI Taxonomy" id="33524"/>
    <lineage>
        <taxon>Eukaryota</taxon>
        <taxon>Metazoa</taxon>
        <taxon>Chordata</taxon>
        <taxon>Craniata</taxon>
        <taxon>Vertebrata</taxon>
        <taxon>Euteleostomi</taxon>
        <taxon>Actinopterygii</taxon>
        <taxon>Neopterygii</taxon>
        <taxon>Teleostei</taxon>
        <taxon>Neoteleostei</taxon>
        <taxon>Acanthomorphata</taxon>
        <taxon>Ovalentaria</taxon>
        <taxon>Atherinomorphae</taxon>
        <taxon>Cyprinodontiformes</taxon>
        <taxon>Goodeidae</taxon>
        <taxon>Ilyodon</taxon>
    </lineage>
</organism>
<evidence type="ECO:0000313" key="2">
    <source>
        <dbReference type="EMBL" id="MEQ2230748.1"/>
    </source>
</evidence>
<evidence type="ECO:0000256" key="1">
    <source>
        <dbReference type="SAM" id="MobiDB-lite"/>
    </source>
</evidence>
<accession>A0ABV0TCW5</accession>
<feature type="compositionally biased region" description="Basic and acidic residues" evidence="1">
    <location>
        <begin position="178"/>
        <end position="191"/>
    </location>
</feature>
<dbReference type="Proteomes" id="UP001482620">
    <property type="component" value="Unassembled WGS sequence"/>
</dbReference>
<feature type="region of interest" description="Disordered" evidence="1">
    <location>
        <begin position="1"/>
        <end position="90"/>
    </location>
</feature>